<dbReference type="GO" id="GO:0050660">
    <property type="term" value="F:flavin adenine dinucleotide binding"/>
    <property type="evidence" value="ECO:0007669"/>
    <property type="project" value="InterPro"/>
</dbReference>
<evidence type="ECO:0000256" key="7">
    <source>
        <dbReference type="ARBA" id="ARBA00022982"/>
    </source>
</evidence>
<feature type="domain" description="FAD-binding FR-type" evidence="13">
    <location>
        <begin position="1"/>
        <end position="101"/>
    </location>
</feature>
<comment type="cofactor">
    <cofactor evidence="10">
        <name>[2Fe-2S] cluster</name>
        <dbReference type="ChEBI" id="CHEBI:190135"/>
    </cofactor>
</comment>
<evidence type="ECO:0000256" key="4">
    <source>
        <dbReference type="ARBA" id="ARBA00022714"/>
    </source>
</evidence>
<feature type="binding site" evidence="12">
    <location>
        <position position="215"/>
    </location>
    <ligand>
        <name>[2Fe-2S] cluster</name>
        <dbReference type="ChEBI" id="CHEBI:190135"/>
    </ligand>
</feature>
<feature type="binding site" evidence="11">
    <location>
        <begin position="52"/>
        <end position="55"/>
    </location>
    <ligand>
        <name>FAD</name>
        <dbReference type="ChEBI" id="CHEBI:57692"/>
    </ligand>
</feature>
<dbReference type="Gene3D" id="2.40.30.10">
    <property type="entry name" value="Translation factors"/>
    <property type="match status" value="1"/>
</dbReference>
<dbReference type="InterPro" id="IPR019480">
    <property type="entry name" value="Dihydroorotate_DH_Fe-S-bd"/>
</dbReference>
<dbReference type="GO" id="GO:0051537">
    <property type="term" value="F:2 iron, 2 sulfur cluster binding"/>
    <property type="evidence" value="ECO:0007669"/>
    <property type="project" value="UniProtKB-KW"/>
</dbReference>
<dbReference type="PANTHER" id="PTHR43513:SF3">
    <property type="entry name" value="DIHYDROOROTATE DEHYDROGENASE B (NAD(+)), ELECTRON TRANSFER SUBUNIT-RELATED"/>
    <property type="match status" value="1"/>
</dbReference>
<reference evidence="14" key="2">
    <citation type="submission" date="2022-06" db="EMBL/GenBank/DDBJ databases">
        <title>Thermospira aquatica gen. nov., sp. nov.</title>
        <authorList>
            <person name="Ben Ali Gam Z."/>
            <person name="Labat M."/>
        </authorList>
    </citation>
    <scope>NUCLEOTIDE SEQUENCE</scope>
    <source>
        <strain evidence="14">F1F22</strain>
    </source>
</reference>
<evidence type="ECO:0000313" key="14">
    <source>
        <dbReference type="EMBL" id="URA10002.1"/>
    </source>
</evidence>
<evidence type="ECO:0000256" key="3">
    <source>
        <dbReference type="ARBA" id="ARBA00022630"/>
    </source>
</evidence>
<evidence type="ECO:0000256" key="11">
    <source>
        <dbReference type="PIRSR" id="PIRSR006816-1"/>
    </source>
</evidence>
<evidence type="ECO:0000256" key="5">
    <source>
        <dbReference type="ARBA" id="ARBA00022723"/>
    </source>
</evidence>
<protein>
    <submittedName>
        <fullName evidence="14">Dihydroorotate dehydrogenase electron transfer subunit</fullName>
    </submittedName>
</protein>
<dbReference type="GO" id="GO:0016491">
    <property type="term" value="F:oxidoreductase activity"/>
    <property type="evidence" value="ECO:0007669"/>
    <property type="project" value="InterPro"/>
</dbReference>
<dbReference type="InterPro" id="IPR017927">
    <property type="entry name" value="FAD-bd_FR_type"/>
</dbReference>
<sequence length="251" mass="28078">MKYEEWAILEDIQVRGEYILLSFHSPMIAKEAQPGQFVNVRVVEALDPLLRRPVSIADCRREKGEIKLLVQIRGKGTALLAQRYRHDRVSLVGPLGRGFPLVNKEVILVGGGVGVAPFVWLQRHYPSSQLVMGFRSEAFIPPLDWFDQSRVVIVTDDGSRGKKGNILTALEEMDLSQKVIFACGPHKMLSAIASFLEKRNFGGDAYFSTESMMACGFGACKGCVIPRKDETYALCCSDGPVFHWKEIAWEK</sequence>
<dbReference type="PANTHER" id="PTHR43513">
    <property type="entry name" value="DIHYDROOROTATE DEHYDROGENASE B (NAD(+)), ELECTRON TRANSFER SUBUNIT"/>
    <property type="match status" value="1"/>
</dbReference>
<keyword evidence="6 11" id="KW-0274">FAD</keyword>
<gene>
    <name evidence="14" type="ORF">KDW03_11050</name>
</gene>
<dbReference type="SUPFAM" id="SSF52343">
    <property type="entry name" value="Ferredoxin reductase-like, C-terminal NADP-linked domain"/>
    <property type="match status" value="1"/>
</dbReference>
<dbReference type="PROSITE" id="PS51384">
    <property type="entry name" value="FAD_FR"/>
    <property type="match status" value="1"/>
</dbReference>
<evidence type="ECO:0000256" key="2">
    <source>
        <dbReference type="ARBA" id="ARBA00022448"/>
    </source>
</evidence>
<dbReference type="InterPro" id="IPR039261">
    <property type="entry name" value="FNR_nucleotide-bd"/>
</dbReference>
<dbReference type="InterPro" id="IPR037117">
    <property type="entry name" value="Dihydroorotate_DH_ele_sf"/>
</dbReference>
<keyword evidence="8 12" id="KW-0408">Iron</keyword>
<dbReference type="Pfam" id="PF10418">
    <property type="entry name" value="DHODB_Fe-S_bind"/>
    <property type="match status" value="1"/>
</dbReference>
<evidence type="ECO:0000256" key="8">
    <source>
        <dbReference type="ARBA" id="ARBA00023004"/>
    </source>
</evidence>
<dbReference type="Gene3D" id="3.40.50.80">
    <property type="entry name" value="Nucleotide-binding domain of ferredoxin-NADP reductase (FNR) module"/>
    <property type="match status" value="1"/>
</dbReference>
<evidence type="ECO:0000313" key="15">
    <source>
        <dbReference type="Proteomes" id="UP001056539"/>
    </source>
</evidence>
<dbReference type="CDD" id="cd06218">
    <property type="entry name" value="DHOD_e_trans"/>
    <property type="match status" value="1"/>
</dbReference>
<dbReference type="KEGG" id="taqu:KDW03_11050"/>
<evidence type="ECO:0000256" key="6">
    <source>
        <dbReference type="ARBA" id="ARBA00022827"/>
    </source>
</evidence>
<feature type="binding site" evidence="12">
    <location>
        <position position="223"/>
    </location>
    <ligand>
        <name>[2Fe-2S] cluster</name>
        <dbReference type="ChEBI" id="CHEBI:190135"/>
    </ligand>
</feature>
<evidence type="ECO:0000256" key="9">
    <source>
        <dbReference type="ARBA" id="ARBA00023014"/>
    </source>
</evidence>
<feature type="binding site" evidence="12">
    <location>
        <position position="236"/>
    </location>
    <ligand>
        <name>[2Fe-2S] cluster</name>
        <dbReference type="ChEBI" id="CHEBI:190135"/>
    </ligand>
</feature>
<dbReference type="Gene3D" id="2.10.240.10">
    <property type="entry name" value="Dihydroorotate dehydrogenase, electron transfer subunit"/>
    <property type="match status" value="1"/>
</dbReference>
<keyword evidence="5 12" id="KW-0479">Metal-binding</keyword>
<comment type="cofactor">
    <cofactor evidence="12">
        <name>[2Fe-2S] cluster</name>
        <dbReference type="ChEBI" id="CHEBI:190135"/>
    </cofactor>
    <text evidence="12">Binds 1 [2Fe-2S] cluster per subunit.</text>
</comment>
<reference evidence="14" key="1">
    <citation type="submission" date="2021-04" db="EMBL/GenBank/DDBJ databases">
        <authorList>
            <person name="Postec A."/>
        </authorList>
    </citation>
    <scope>NUCLEOTIDE SEQUENCE</scope>
    <source>
        <strain evidence="14">F1F22</strain>
    </source>
</reference>
<evidence type="ECO:0000256" key="12">
    <source>
        <dbReference type="PIRSR" id="PIRSR006816-2"/>
    </source>
</evidence>
<organism evidence="14 15">
    <name type="scientific">Thermospira aquatica</name>
    <dbReference type="NCBI Taxonomy" id="2828656"/>
    <lineage>
        <taxon>Bacteria</taxon>
        <taxon>Pseudomonadati</taxon>
        <taxon>Spirochaetota</taxon>
        <taxon>Spirochaetia</taxon>
        <taxon>Brevinematales</taxon>
        <taxon>Thermospiraceae</taxon>
        <taxon>Thermospira</taxon>
    </lineage>
</organism>
<keyword evidence="3 11" id="KW-0285">Flavoprotein</keyword>
<dbReference type="EMBL" id="CP073355">
    <property type="protein sequence ID" value="URA10002.1"/>
    <property type="molecule type" value="Genomic_DNA"/>
</dbReference>
<proteinExistence type="inferred from homology"/>
<dbReference type="GO" id="GO:0006221">
    <property type="term" value="P:pyrimidine nucleotide biosynthetic process"/>
    <property type="evidence" value="ECO:0007669"/>
    <property type="project" value="InterPro"/>
</dbReference>
<dbReference type="InterPro" id="IPR050353">
    <property type="entry name" value="PyrK_electron_transfer"/>
</dbReference>
<keyword evidence="9 12" id="KW-0411">Iron-sulfur</keyword>
<dbReference type="InterPro" id="IPR012165">
    <property type="entry name" value="Cyt_c3_hydrogenase_gsu"/>
</dbReference>
<keyword evidence="2" id="KW-0813">Transport</keyword>
<dbReference type="AlphaFoldDB" id="A0AAX3BCN1"/>
<dbReference type="PIRSF" id="PIRSF006816">
    <property type="entry name" value="Cyc3_hyd_g"/>
    <property type="match status" value="1"/>
</dbReference>
<comment type="similarity">
    <text evidence="1">Belongs to the PyrK family.</text>
</comment>
<dbReference type="SUPFAM" id="SSF63380">
    <property type="entry name" value="Riboflavin synthase domain-like"/>
    <property type="match status" value="1"/>
</dbReference>
<evidence type="ECO:0000256" key="1">
    <source>
        <dbReference type="ARBA" id="ARBA00006422"/>
    </source>
</evidence>
<name>A0AAX3BCN1_9SPIR</name>
<dbReference type="InterPro" id="IPR017938">
    <property type="entry name" value="Riboflavin_synthase-like_b-brl"/>
</dbReference>
<feature type="binding site" evidence="11">
    <location>
        <begin position="69"/>
        <end position="71"/>
    </location>
    <ligand>
        <name>FAD</name>
        <dbReference type="ChEBI" id="CHEBI:57692"/>
    </ligand>
</feature>
<comment type="cofactor">
    <cofactor evidence="11">
        <name>FAD</name>
        <dbReference type="ChEBI" id="CHEBI:57692"/>
    </cofactor>
    <text evidence="11">Binds 1 FAD per subunit.</text>
</comment>
<feature type="binding site" evidence="12">
    <location>
        <position position="220"/>
    </location>
    <ligand>
        <name>[2Fe-2S] cluster</name>
        <dbReference type="ChEBI" id="CHEBI:190135"/>
    </ligand>
</feature>
<keyword evidence="7" id="KW-0249">Electron transport</keyword>
<evidence type="ECO:0000256" key="10">
    <source>
        <dbReference type="ARBA" id="ARBA00034078"/>
    </source>
</evidence>
<dbReference type="GO" id="GO:0046872">
    <property type="term" value="F:metal ion binding"/>
    <property type="evidence" value="ECO:0007669"/>
    <property type="project" value="UniProtKB-KW"/>
</dbReference>
<keyword evidence="4 12" id="KW-0001">2Fe-2S</keyword>
<dbReference type="RefSeq" id="WP_271435133.1">
    <property type="nucleotide sequence ID" value="NZ_CP073355.1"/>
</dbReference>
<feature type="binding site" evidence="11">
    <location>
        <begin position="76"/>
        <end position="77"/>
    </location>
    <ligand>
        <name>FAD</name>
        <dbReference type="ChEBI" id="CHEBI:57692"/>
    </ligand>
</feature>
<keyword evidence="15" id="KW-1185">Reference proteome</keyword>
<accession>A0AAX3BCN1</accession>
<dbReference type="Proteomes" id="UP001056539">
    <property type="component" value="Chromosome"/>
</dbReference>
<evidence type="ECO:0000259" key="13">
    <source>
        <dbReference type="PROSITE" id="PS51384"/>
    </source>
</evidence>